<dbReference type="OrthoDB" id="458482at2"/>
<dbReference type="InterPro" id="IPR019734">
    <property type="entry name" value="TPR_rpt"/>
</dbReference>
<evidence type="ECO:0000313" key="2">
    <source>
        <dbReference type="EMBL" id="AOW98911.1"/>
    </source>
</evidence>
<dbReference type="AlphaFoldDB" id="A0A1D8TMP1"/>
<protein>
    <recommendedName>
        <fullName evidence="4">MalT-like TPR region domain-containing protein</fullName>
    </recommendedName>
</protein>
<dbReference type="Gene3D" id="1.25.40.10">
    <property type="entry name" value="Tetratricopeptide repeat domain"/>
    <property type="match status" value="3"/>
</dbReference>
<proteinExistence type="predicted"/>
<name>A0A1D8TMP1_9CYAN</name>
<sequence length="605" mass="68324">MDEERLQAYLNLVNQLLTCASGEEVQILESNRELVDAELLQVMAVVAEKIAADGNQNAADFLASLRSQLLEIFLKSPTLINASSQDHLDFLMEVLRGTADSNGDSKVVYPLLEANLDKLDDNFIDILKTWASAKLSELEPETAEFIAIVICNFSNFISDFLLDNKANNMEIAIAGYETTLTVINRDSNPEIWARTQNNLGYAYSDRINGDKADNLEISIEAYQLALSVYTKSDFPEDWARTQNNLGYAYSNRIHGDKADNIELAIEAYQLALSVITKQNLSQYWASTQAILGLAYSNRIRGDQADNLELAIEAYQLALSVITKQDFPQYWASTQAILGLAYSNRIREDKADNIELAIEAYQLALSVITKQDFPEKWANTHYNLGYAYGNRINGDKADNLELAIEAYQLALEVITKQDFSEKWANAHYNLGNGYSKRILGNSAENLEKAIASYQNASEFYTRDDFPEDWADVQRNIGKLLVQRGSWYDGLSRLEQSLPIYRHTENLEALADSVYHIARTHHLIMNLDKARMNYRDALRIYNHLNNQPGIAICKTGLGMLMISIGFIDDAREELTQAYEICHTIKDNQGIDNIQQLLQVINKIKTKP</sequence>
<reference evidence="3" key="1">
    <citation type="submission" date="2016-10" db="EMBL/GenBank/DDBJ databases">
        <title>Comparative genomics uncovers the prolific and rare metabolic potential of the cyanobacterial genus Moorea.</title>
        <authorList>
            <person name="Leao T."/>
            <person name="Castelao G."/>
            <person name="Korobeynikov A."/>
            <person name="Monroe E.A."/>
            <person name="Podell S."/>
            <person name="Glukhov E."/>
            <person name="Allen E."/>
            <person name="Gerwick W.H."/>
            <person name="Gerwick L."/>
        </authorList>
    </citation>
    <scope>NUCLEOTIDE SEQUENCE [LARGE SCALE GENOMIC DNA]</scope>
    <source>
        <strain evidence="3">PAL-8-15-08-1</strain>
    </source>
</reference>
<evidence type="ECO:0008006" key="4">
    <source>
        <dbReference type="Google" id="ProtNLM"/>
    </source>
</evidence>
<dbReference type="PANTHER" id="PTHR10098">
    <property type="entry name" value="RAPSYN-RELATED"/>
    <property type="match status" value="1"/>
</dbReference>
<dbReference type="SMART" id="SM00028">
    <property type="entry name" value="TPR"/>
    <property type="match status" value="6"/>
</dbReference>
<gene>
    <name evidence="2" type="ORF">BJP34_05105</name>
</gene>
<dbReference type="RefSeq" id="WP_070391413.1">
    <property type="nucleotide sequence ID" value="NZ_CP017599.1"/>
</dbReference>
<dbReference type="InterPro" id="IPR011990">
    <property type="entry name" value="TPR-like_helical_dom_sf"/>
</dbReference>
<evidence type="ECO:0000256" key="1">
    <source>
        <dbReference type="SAM" id="Coils"/>
    </source>
</evidence>
<dbReference type="STRING" id="1458985.BJP34_05105"/>
<dbReference type="Proteomes" id="UP000177870">
    <property type="component" value="Chromosome"/>
</dbReference>
<dbReference type="SUPFAM" id="SSF48452">
    <property type="entry name" value="TPR-like"/>
    <property type="match status" value="3"/>
</dbReference>
<organism evidence="2 3">
    <name type="scientific">Moorena producens PAL-8-15-08-1</name>
    <dbReference type="NCBI Taxonomy" id="1458985"/>
    <lineage>
        <taxon>Bacteria</taxon>
        <taxon>Bacillati</taxon>
        <taxon>Cyanobacteriota</taxon>
        <taxon>Cyanophyceae</taxon>
        <taxon>Coleofasciculales</taxon>
        <taxon>Coleofasciculaceae</taxon>
        <taxon>Moorena</taxon>
    </lineage>
</organism>
<feature type="coiled-coil region" evidence="1">
    <location>
        <begin position="396"/>
        <end position="462"/>
    </location>
</feature>
<keyword evidence="1" id="KW-0175">Coiled coil</keyword>
<dbReference type="KEGG" id="mpro:BJP34_05105"/>
<evidence type="ECO:0000313" key="3">
    <source>
        <dbReference type="Proteomes" id="UP000177870"/>
    </source>
</evidence>
<accession>A0A1D8TMP1</accession>
<dbReference type="EMBL" id="CP017599">
    <property type="protein sequence ID" value="AOW98911.1"/>
    <property type="molecule type" value="Genomic_DNA"/>
</dbReference>